<feature type="domain" description="DUF1468" evidence="2">
    <location>
        <begin position="7"/>
        <end position="136"/>
    </location>
</feature>
<evidence type="ECO:0000313" key="3">
    <source>
        <dbReference type="EMBL" id="SDE40363.1"/>
    </source>
</evidence>
<feature type="transmembrane region" description="Helical" evidence="1">
    <location>
        <begin position="76"/>
        <end position="102"/>
    </location>
</feature>
<keyword evidence="1" id="KW-0472">Membrane</keyword>
<gene>
    <name evidence="3" type="ORF">SAMN04488567_1556</name>
</gene>
<proteinExistence type="predicted"/>
<dbReference type="RefSeq" id="WP_090110758.1">
    <property type="nucleotide sequence ID" value="NZ_FNAT01000002.1"/>
</dbReference>
<organism evidence="3 4">
    <name type="scientific">Limimaricola pyoseonensis</name>
    <dbReference type="NCBI Taxonomy" id="521013"/>
    <lineage>
        <taxon>Bacteria</taxon>
        <taxon>Pseudomonadati</taxon>
        <taxon>Pseudomonadota</taxon>
        <taxon>Alphaproteobacteria</taxon>
        <taxon>Rhodobacterales</taxon>
        <taxon>Paracoccaceae</taxon>
        <taxon>Limimaricola</taxon>
    </lineage>
</organism>
<evidence type="ECO:0000259" key="2">
    <source>
        <dbReference type="Pfam" id="PF07331"/>
    </source>
</evidence>
<name>A0A1G7CM90_9RHOB</name>
<dbReference type="AlphaFoldDB" id="A0A1G7CM90"/>
<evidence type="ECO:0000256" key="1">
    <source>
        <dbReference type="SAM" id="Phobius"/>
    </source>
</evidence>
<keyword evidence="1" id="KW-0812">Transmembrane</keyword>
<dbReference type="InterPro" id="IPR009936">
    <property type="entry name" value="DUF1468"/>
</dbReference>
<feature type="transmembrane region" description="Helical" evidence="1">
    <location>
        <begin position="36"/>
        <end position="55"/>
    </location>
</feature>
<keyword evidence="1" id="KW-1133">Transmembrane helix</keyword>
<dbReference type="STRING" id="521013.SAMN04488567_1556"/>
<evidence type="ECO:0000313" key="4">
    <source>
        <dbReference type="Proteomes" id="UP000198922"/>
    </source>
</evidence>
<reference evidence="4" key="1">
    <citation type="submission" date="2016-10" db="EMBL/GenBank/DDBJ databases">
        <authorList>
            <person name="Varghese N."/>
            <person name="Submissions S."/>
        </authorList>
    </citation>
    <scope>NUCLEOTIDE SEQUENCE [LARGE SCALE GENOMIC DNA]</scope>
    <source>
        <strain evidence="4">DSM 21424</strain>
    </source>
</reference>
<dbReference type="OrthoDB" id="5519430at2"/>
<dbReference type="EMBL" id="FNAT01000002">
    <property type="protein sequence ID" value="SDE40363.1"/>
    <property type="molecule type" value="Genomic_DNA"/>
</dbReference>
<sequence>MSDRIFGGIGLMLALLYVWRAAIIPDSFMSDAVGPRAFPYGIAAVLALSSVFFLLKPDPAPEWPRAGRLAEIGFAVLVMIAYAQLLPEVGFLIATAFASAYLTWRLGSPPLQSVLIGAGTSIGIYVIFRLILGLSLAKGPFGF</sequence>
<protein>
    <submittedName>
        <fullName evidence="3">Putative tricarboxylic transport membrane protein</fullName>
    </submittedName>
</protein>
<dbReference type="Proteomes" id="UP000198922">
    <property type="component" value="Unassembled WGS sequence"/>
</dbReference>
<dbReference type="Pfam" id="PF07331">
    <property type="entry name" value="TctB"/>
    <property type="match status" value="1"/>
</dbReference>
<feature type="transmembrane region" description="Helical" evidence="1">
    <location>
        <begin position="114"/>
        <end position="137"/>
    </location>
</feature>
<accession>A0A1G7CM90</accession>
<keyword evidence="4" id="KW-1185">Reference proteome</keyword>